<dbReference type="Pfam" id="PF12510">
    <property type="entry name" value="Smoothelin"/>
    <property type="match status" value="1"/>
</dbReference>
<feature type="region of interest" description="Disordered" evidence="5">
    <location>
        <begin position="561"/>
        <end position="594"/>
    </location>
</feature>
<feature type="coiled-coil region" evidence="4">
    <location>
        <begin position="48"/>
        <end position="108"/>
    </location>
</feature>
<feature type="region of interest" description="Disordered" evidence="5">
    <location>
        <begin position="268"/>
        <end position="326"/>
    </location>
</feature>
<dbReference type="InterPro" id="IPR050540">
    <property type="entry name" value="F-actin_Monoox_Mical"/>
</dbReference>
<protein>
    <recommendedName>
        <fullName evidence="6">Calponin-homology (CH) domain-containing protein</fullName>
    </recommendedName>
</protein>
<sequence length="815" mass="88991">MPGVSMEPMDECAESGLECVIGDLLCPLGEGEGDGEEVALAGGGAVEVEEVERRMQEAVCEVHAELRDFGRLLEQRVQEHLGPLMGALQELQQDNLRLRLQQERLVRQVDSLCHALQLPEAPPIVLPSPQAPPPLHLDLSHMLTEGLFLNMDQGLTSDPDPGMTPDSLTSDKQPDLPAVPSEEVSLDVEPCLMSDAVDGLTCDANSGVRALESTSIDLANHDSMNGVTIGDAKSLDGTSLDISNHDSMNGVTNGDAKSLEGTSLDISNHDSMNGVTNGDAKSLKGTSLDISNHDPMNGVTNSDAKSSEGTSLHDAGDHNPMNGTTPATVEAVTSDLADGTCADAEVEAVPHPPAFSTRRSSSLTSMPTTVSRSNSMPTTVSRSNSMVESEPSMFVMESSVPNGSSFTRSLTSDQSRSTSTQLAQAQEHTIRVTSDQSRASPTPARAQEHTIKVVTDQSHQSSTRAQVQASSGRMTAEQLAAIEDEELLDKMLDETKDFEERRLIRAAMRDLRKKKREAKLGCTQEEIDMREKERDQRLEELRKQREERVQKGKAGEVVTKTVEKSADGSTISQVTKTNRFTQSDDGSRSTRSTILESSYVQKTGKGMVQSKSYSYSSSSSSAKKVGSVFDREDDSAQERRQVERKKELMRAQTMPKSTANQARKAMMEKLDAGGVGNAAVARVNKVQRSTSFGVPNANSIKQMLLDWCRAKTRDYQNVEIQNFSTSWCDGMAFCALVHNFFPQAFDYDSLSPANRRQNFQLAFDTAEELADVPRLLDVEDMVGMREPDWKCVYTYLQEFYRGLVLKGLVKTKGSA</sequence>
<evidence type="ECO:0000259" key="6">
    <source>
        <dbReference type="PROSITE" id="PS50021"/>
    </source>
</evidence>
<feature type="compositionally biased region" description="Basic and acidic residues" evidence="5">
    <location>
        <begin position="634"/>
        <end position="649"/>
    </location>
</feature>
<feature type="region of interest" description="Disordered" evidence="5">
    <location>
        <begin position="398"/>
        <end position="463"/>
    </location>
</feature>
<dbReference type="PANTHER" id="PTHR23167:SF52">
    <property type="entry name" value="SMOOTHELIN"/>
    <property type="match status" value="1"/>
</dbReference>
<dbReference type="InterPro" id="IPR001715">
    <property type="entry name" value="CH_dom"/>
</dbReference>
<feature type="region of interest" description="Disordered" evidence="5">
    <location>
        <begin position="352"/>
        <end position="382"/>
    </location>
</feature>
<evidence type="ECO:0000256" key="5">
    <source>
        <dbReference type="SAM" id="MobiDB-lite"/>
    </source>
</evidence>
<reference evidence="7 8" key="1">
    <citation type="submission" date="2024-09" db="EMBL/GenBank/DDBJ databases">
        <title>A chromosome-level genome assembly of Gray's grenadier anchovy, Coilia grayii.</title>
        <authorList>
            <person name="Fu Z."/>
        </authorList>
    </citation>
    <scope>NUCLEOTIDE SEQUENCE [LARGE SCALE GENOMIC DNA]</scope>
    <source>
        <strain evidence="7">G4</strain>
        <tissue evidence="7">Muscle</tissue>
    </source>
</reference>
<feature type="compositionally biased region" description="Polar residues" evidence="5">
    <location>
        <begin position="357"/>
        <end position="382"/>
    </location>
</feature>
<evidence type="ECO:0000313" key="7">
    <source>
        <dbReference type="EMBL" id="KAL2092120.1"/>
    </source>
</evidence>
<evidence type="ECO:0000256" key="3">
    <source>
        <dbReference type="ARBA" id="ARBA00061655"/>
    </source>
</evidence>
<feature type="region of interest" description="Disordered" evidence="5">
    <location>
        <begin position="606"/>
        <end position="659"/>
    </location>
</feature>
<feature type="compositionally biased region" description="Low complexity" evidence="5">
    <location>
        <begin position="610"/>
        <end position="624"/>
    </location>
</feature>
<gene>
    <name evidence="7" type="ORF">ACEWY4_011918</name>
</gene>
<keyword evidence="8" id="KW-1185">Reference proteome</keyword>
<keyword evidence="2 4" id="KW-0175">Coiled coil</keyword>
<dbReference type="EMBL" id="JBHFQA010000010">
    <property type="protein sequence ID" value="KAL2092120.1"/>
    <property type="molecule type" value="Genomic_DNA"/>
</dbReference>
<evidence type="ECO:0000313" key="8">
    <source>
        <dbReference type="Proteomes" id="UP001591681"/>
    </source>
</evidence>
<dbReference type="SUPFAM" id="SSF47576">
    <property type="entry name" value="Calponin-homology domain, CH-domain"/>
    <property type="match status" value="1"/>
</dbReference>
<dbReference type="SMART" id="SM00033">
    <property type="entry name" value="CH"/>
    <property type="match status" value="1"/>
</dbReference>
<dbReference type="FunFam" id="1.10.418.10:FF:000009">
    <property type="entry name" value="smoothelin isoform X2"/>
    <property type="match status" value="1"/>
</dbReference>
<dbReference type="AlphaFoldDB" id="A0ABD1JZ20"/>
<comment type="similarity">
    <text evidence="3">Belongs to the smoothelin family.</text>
</comment>
<comment type="caution">
    <text evidence="7">The sequence shown here is derived from an EMBL/GenBank/DDBJ whole genome shotgun (WGS) entry which is preliminary data.</text>
</comment>
<evidence type="ECO:0000256" key="4">
    <source>
        <dbReference type="SAM" id="Coils"/>
    </source>
</evidence>
<accession>A0ABD1JZ20</accession>
<proteinExistence type="inferred from homology"/>
<feature type="compositionally biased region" description="Polar residues" evidence="5">
    <location>
        <begin position="567"/>
        <end position="594"/>
    </location>
</feature>
<feature type="compositionally biased region" description="Polar residues" evidence="5">
    <location>
        <begin position="399"/>
        <end position="440"/>
    </location>
</feature>
<dbReference type="Gene3D" id="1.10.418.10">
    <property type="entry name" value="Calponin-like domain"/>
    <property type="match status" value="1"/>
</dbReference>
<keyword evidence="1" id="KW-0597">Phosphoprotein</keyword>
<dbReference type="InterPro" id="IPR036872">
    <property type="entry name" value="CH_dom_sf"/>
</dbReference>
<name>A0ABD1JZ20_9TELE</name>
<dbReference type="InterPro" id="IPR022189">
    <property type="entry name" value="SMTN"/>
</dbReference>
<dbReference type="Pfam" id="PF00307">
    <property type="entry name" value="CH"/>
    <property type="match status" value="1"/>
</dbReference>
<feature type="compositionally biased region" description="Polar residues" evidence="5">
    <location>
        <begin position="298"/>
        <end position="310"/>
    </location>
</feature>
<feature type="region of interest" description="Disordered" evidence="5">
    <location>
        <begin position="152"/>
        <end position="185"/>
    </location>
</feature>
<organism evidence="7 8">
    <name type="scientific">Coilia grayii</name>
    <name type="common">Gray's grenadier anchovy</name>
    <dbReference type="NCBI Taxonomy" id="363190"/>
    <lineage>
        <taxon>Eukaryota</taxon>
        <taxon>Metazoa</taxon>
        <taxon>Chordata</taxon>
        <taxon>Craniata</taxon>
        <taxon>Vertebrata</taxon>
        <taxon>Euteleostomi</taxon>
        <taxon>Actinopterygii</taxon>
        <taxon>Neopterygii</taxon>
        <taxon>Teleostei</taxon>
        <taxon>Clupei</taxon>
        <taxon>Clupeiformes</taxon>
        <taxon>Clupeoidei</taxon>
        <taxon>Engraulidae</taxon>
        <taxon>Coilinae</taxon>
        <taxon>Coilia</taxon>
    </lineage>
</organism>
<feature type="domain" description="Calponin-homology (CH)" evidence="6">
    <location>
        <begin position="698"/>
        <end position="804"/>
    </location>
</feature>
<evidence type="ECO:0000256" key="1">
    <source>
        <dbReference type="ARBA" id="ARBA00022553"/>
    </source>
</evidence>
<dbReference type="PROSITE" id="PS50021">
    <property type="entry name" value="CH"/>
    <property type="match status" value="1"/>
</dbReference>
<dbReference type="Proteomes" id="UP001591681">
    <property type="component" value="Unassembled WGS sequence"/>
</dbReference>
<evidence type="ECO:0000256" key="2">
    <source>
        <dbReference type="ARBA" id="ARBA00023054"/>
    </source>
</evidence>
<dbReference type="PANTHER" id="PTHR23167">
    <property type="entry name" value="CALPONIN HOMOLOGY DOMAIN-CONTAINING PROTEIN DDB_G0272472-RELATED"/>
    <property type="match status" value="1"/>
</dbReference>